<dbReference type="KEGG" id="glz:GLAREA_11322"/>
<name>S3DAX4_GLAL2</name>
<dbReference type="RefSeq" id="XP_008077701.1">
    <property type="nucleotide sequence ID" value="XM_008079510.1"/>
</dbReference>
<protein>
    <recommendedName>
        <fullName evidence="4">Regulator of chromosome condensation (RCC1)-like protein</fullName>
    </recommendedName>
</protein>
<organism evidence="2 3">
    <name type="scientific">Glarea lozoyensis (strain ATCC 20868 / MF5171)</name>
    <dbReference type="NCBI Taxonomy" id="1116229"/>
    <lineage>
        <taxon>Eukaryota</taxon>
        <taxon>Fungi</taxon>
        <taxon>Dikarya</taxon>
        <taxon>Ascomycota</taxon>
        <taxon>Pezizomycotina</taxon>
        <taxon>Leotiomycetes</taxon>
        <taxon>Helotiales</taxon>
        <taxon>Helotiaceae</taxon>
        <taxon>Glarea</taxon>
    </lineage>
</organism>
<reference evidence="2 3" key="1">
    <citation type="journal article" date="2013" name="BMC Genomics">
        <title>Genomics-driven discovery of the pneumocandin biosynthetic gene cluster in the fungus Glarea lozoyensis.</title>
        <authorList>
            <person name="Chen L."/>
            <person name="Yue Q."/>
            <person name="Zhang X."/>
            <person name="Xiang M."/>
            <person name="Wang C."/>
            <person name="Li S."/>
            <person name="Che Y."/>
            <person name="Ortiz-Lopez F.J."/>
            <person name="Bills G.F."/>
            <person name="Liu X."/>
            <person name="An Z."/>
        </authorList>
    </citation>
    <scope>NUCLEOTIDE SEQUENCE [LARGE SCALE GENOMIC DNA]</scope>
    <source>
        <strain evidence="3">ATCC 20868 / MF5171</strain>
    </source>
</reference>
<accession>S3DAX4</accession>
<dbReference type="HOGENOM" id="CLU_019419_2_0_1"/>
<dbReference type="AlphaFoldDB" id="S3DAX4"/>
<dbReference type="EMBL" id="KE145354">
    <property type="protein sequence ID" value="EPE35622.1"/>
    <property type="molecule type" value="Genomic_DNA"/>
</dbReference>
<feature type="compositionally biased region" description="Polar residues" evidence="1">
    <location>
        <begin position="338"/>
        <end position="359"/>
    </location>
</feature>
<evidence type="ECO:0000313" key="3">
    <source>
        <dbReference type="Proteomes" id="UP000016922"/>
    </source>
</evidence>
<feature type="region of interest" description="Disordered" evidence="1">
    <location>
        <begin position="335"/>
        <end position="378"/>
    </location>
</feature>
<dbReference type="STRING" id="1116229.S3DAX4"/>
<evidence type="ECO:0000256" key="1">
    <source>
        <dbReference type="SAM" id="MobiDB-lite"/>
    </source>
</evidence>
<dbReference type="OMA" id="WPENILR"/>
<gene>
    <name evidence="2" type="ORF">GLAREA_11322</name>
</gene>
<dbReference type="Proteomes" id="UP000016922">
    <property type="component" value="Unassembled WGS sequence"/>
</dbReference>
<sequence length="510" mass="57505">MEGYRRARTAAARRNQQMPSLSDMAAEQDPVRREQLHREVTELGPLFVMPPRPDNSSSTVASRLAQYAARRMEQRNSRPRMTPSDRYLERQRHVAERELRDAVSRNVDHDSMQDAGRQLEAASSNLRARLDAPLPNVLSPLSSEIEYASEIENRRNKRRKLNTDKTDSGFSGFSYGKYGQVEQGKLVMEIVSCDGGTFEGEPPSRREDFEPENVLLDDKSVYCTKSNRCNLVLRHQGSTTFCLTELIIKAPRQNYTAPIQEGLVFVSMTSDDLLTRTAKYQIQYSPPKPRRSASERSYDELPPIMSIRHNVDGSMSQAQARARRLYDIGMQDEDCDSRTAQMPSDFTSTAPGFSNTTECSDSEDEGSSGHSRHHRSTVRSLGLRFEDSDESDDDHDLTIEDRIGYRHGQRLHRRETASNITLAEAVEASQIATQEAVAAVGGLMVPHAKFFIERDKSKTTIKFDPPVSGRFILLKLWSPHPSASENIDIQTVVAKGFAGPRFFPAITLMR</sequence>
<dbReference type="eggNOG" id="ENOG502S728">
    <property type="taxonomic scope" value="Eukaryota"/>
</dbReference>
<dbReference type="OrthoDB" id="2351940at2759"/>
<feature type="region of interest" description="Disordered" evidence="1">
    <location>
        <begin position="1"/>
        <end position="33"/>
    </location>
</feature>
<proteinExistence type="predicted"/>
<evidence type="ECO:0008006" key="4">
    <source>
        <dbReference type="Google" id="ProtNLM"/>
    </source>
</evidence>
<evidence type="ECO:0000313" key="2">
    <source>
        <dbReference type="EMBL" id="EPE35622.1"/>
    </source>
</evidence>
<keyword evidence="3" id="KW-1185">Reference proteome</keyword>
<dbReference type="GeneID" id="19470363"/>